<dbReference type="Proteomes" id="UP000295706">
    <property type="component" value="Unassembled WGS sequence"/>
</dbReference>
<dbReference type="AlphaFoldDB" id="A0A4R4KFB5"/>
<dbReference type="InterPro" id="IPR029044">
    <property type="entry name" value="Nucleotide-diphossugar_trans"/>
</dbReference>
<name>A0A4R4KFB5_9BACT</name>
<protein>
    <submittedName>
        <fullName evidence="2">Glycosyltransferase</fullName>
    </submittedName>
</protein>
<dbReference type="GO" id="GO:0016740">
    <property type="term" value="F:transferase activity"/>
    <property type="evidence" value="ECO:0007669"/>
    <property type="project" value="UniProtKB-KW"/>
</dbReference>
<dbReference type="Pfam" id="PF00535">
    <property type="entry name" value="Glycos_transf_2"/>
    <property type="match status" value="1"/>
</dbReference>
<evidence type="ECO:0000313" key="3">
    <source>
        <dbReference type="Proteomes" id="UP000295706"/>
    </source>
</evidence>
<dbReference type="RefSeq" id="WP_132117640.1">
    <property type="nucleotide sequence ID" value="NZ_SMJU01000006.1"/>
</dbReference>
<dbReference type="SUPFAM" id="SSF53448">
    <property type="entry name" value="Nucleotide-diphospho-sugar transferases"/>
    <property type="match status" value="1"/>
</dbReference>
<evidence type="ECO:0000313" key="2">
    <source>
        <dbReference type="EMBL" id="TDB65301.1"/>
    </source>
</evidence>
<organism evidence="2 3">
    <name type="scientific">Arundinibacter roseus</name>
    <dbReference type="NCBI Taxonomy" id="2070510"/>
    <lineage>
        <taxon>Bacteria</taxon>
        <taxon>Pseudomonadati</taxon>
        <taxon>Bacteroidota</taxon>
        <taxon>Cytophagia</taxon>
        <taxon>Cytophagales</taxon>
        <taxon>Spirosomataceae</taxon>
        <taxon>Arundinibacter</taxon>
    </lineage>
</organism>
<accession>A0A4R4KFB5</accession>
<sequence>MNIITNPTATILITTFNEGKLIERAINSVYYQVSKYNTEIIVIDDCSEDAETINILTTKLPKEIKIYFSRENMGLSYSRNLGFNMANSDIIIPLDGDDYLPDNSLNLIIETFLQNPDIDFIFGNYSKIENKKREIIDCSSISEDGKLDCFKLAKKWILLGTSPCKKSLWNRIGGYDLTFSYTLQDVDFWMRALINDAKGLYLPDSIYVWERKPSGLNSNIPWNAYSDLKEKNHNFFTKFKCSL</sequence>
<dbReference type="PANTHER" id="PTHR43685">
    <property type="entry name" value="GLYCOSYLTRANSFERASE"/>
    <property type="match status" value="1"/>
</dbReference>
<dbReference type="PANTHER" id="PTHR43685:SF2">
    <property type="entry name" value="GLYCOSYLTRANSFERASE 2-LIKE DOMAIN-CONTAINING PROTEIN"/>
    <property type="match status" value="1"/>
</dbReference>
<dbReference type="EMBL" id="SMJU01000006">
    <property type="protein sequence ID" value="TDB65301.1"/>
    <property type="molecule type" value="Genomic_DNA"/>
</dbReference>
<dbReference type="InterPro" id="IPR050834">
    <property type="entry name" value="Glycosyltransf_2"/>
</dbReference>
<evidence type="ECO:0000259" key="1">
    <source>
        <dbReference type="Pfam" id="PF00535"/>
    </source>
</evidence>
<keyword evidence="2" id="KW-0808">Transferase</keyword>
<dbReference type="Gene3D" id="3.90.550.10">
    <property type="entry name" value="Spore Coat Polysaccharide Biosynthesis Protein SpsA, Chain A"/>
    <property type="match status" value="1"/>
</dbReference>
<dbReference type="InterPro" id="IPR001173">
    <property type="entry name" value="Glyco_trans_2-like"/>
</dbReference>
<gene>
    <name evidence="2" type="ORF">EZE20_11420</name>
</gene>
<reference evidence="2 3" key="1">
    <citation type="submission" date="2019-02" db="EMBL/GenBank/DDBJ databases">
        <title>Arundinibacter roseus gen. nov., sp. nov., a new member of the family Cytophagaceae.</title>
        <authorList>
            <person name="Szuroczki S."/>
            <person name="Khayer B."/>
            <person name="Sproer C."/>
            <person name="Toumi M."/>
            <person name="Szabo A."/>
            <person name="Felfoldi T."/>
            <person name="Schumann P."/>
            <person name="Toth E."/>
        </authorList>
    </citation>
    <scope>NUCLEOTIDE SEQUENCE [LARGE SCALE GENOMIC DNA]</scope>
    <source>
        <strain evidence="2 3">DMA-k-7a</strain>
    </source>
</reference>
<keyword evidence="3" id="KW-1185">Reference proteome</keyword>
<dbReference type="OrthoDB" id="786280at2"/>
<proteinExistence type="predicted"/>
<feature type="domain" description="Glycosyltransferase 2-like" evidence="1">
    <location>
        <begin position="10"/>
        <end position="130"/>
    </location>
</feature>
<comment type="caution">
    <text evidence="2">The sequence shown here is derived from an EMBL/GenBank/DDBJ whole genome shotgun (WGS) entry which is preliminary data.</text>
</comment>